<dbReference type="SUPFAM" id="SSF53098">
    <property type="entry name" value="Ribonuclease H-like"/>
    <property type="match status" value="1"/>
</dbReference>
<dbReference type="Pfam" id="PF13683">
    <property type="entry name" value="rve_3"/>
    <property type="match status" value="1"/>
</dbReference>
<dbReference type="InterPro" id="IPR050900">
    <property type="entry name" value="Transposase_IS3/IS150/IS904"/>
</dbReference>
<feature type="domain" description="Integrase catalytic" evidence="1">
    <location>
        <begin position="3"/>
        <end position="64"/>
    </location>
</feature>
<organism evidence="2 3">
    <name type="scientific">Streptomyces vastus</name>
    <dbReference type="NCBI Taxonomy" id="285451"/>
    <lineage>
        <taxon>Bacteria</taxon>
        <taxon>Bacillati</taxon>
        <taxon>Actinomycetota</taxon>
        <taxon>Actinomycetes</taxon>
        <taxon>Kitasatosporales</taxon>
        <taxon>Streptomycetaceae</taxon>
        <taxon>Streptomyces</taxon>
    </lineage>
</organism>
<dbReference type="Proteomes" id="UP001500151">
    <property type="component" value="Unassembled WGS sequence"/>
</dbReference>
<dbReference type="InterPro" id="IPR012337">
    <property type="entry name" value="RNaseH-like_sf"/>
</dbReference>
<comment type="caution">
    <text evidence="2">The sequence shown here is derived from an EMBL/GenBank/DDBJ whole genome shotgun (WGS) entry which is preliminary data.</text>
</comment>
<dbReference type="InterPro" id="IPR001584">
    <property type="entry name" value="Integrase_cat-core"/>
</dbReference>
<dbReference type="EMBL" id="BAAASJ010000035">
    <property type="protein sequence ID" value="GAA2638379.1"/>
    <property type="molecule type" value="Genomic_DNA"/>
</dbReference>
<evidence type="ECO:0000313" key="2">
    <source>
        <dbReference type="EMBL" id="GAA2638379.1"/>
    </source>
</evidence>
<dbReference type="PANTHER" id="PTHR46889">
    <property type="entry name" value="TRANSPOSASE INSF FOR INSERTION SEQUENCE IS3B-RELATED"/>
    <property type="match status" value="1"/>
</dbReference>
<proteinExistence type="predicted"/>
<protein>
    <recommendedName>
        <fullName evidence="1">Integrase catalytic domain-containing protein</fullName>
    </recommendedName>
</protein>
<accession>A0ABN3QY65</accession>
<evidence type="ECO:0000313" key="3">
    <source>
        <dbReference type="Proteomes" id="UP001500151"/>
    </source>
</evidence>
<evidence type="ECO:0000259" key="1">
    <source>
        <dbReference type="Pfam" id="PF13683"/>
    </source>
</evidence>
<name>A0ABN3QY65_9ACTN</name>
<dbReference type="PANTHER" id="PTHR46889:SF4">
    <property type="entry name" value="TRANSPOSASE INSO FOR INSERTION SEQUENCE ELEMENT IS911B-RELATED"/>
    <property type="match status" value="1"/>
</dbReference>
<gene>
    <name evidence="2" type="ORF">GCM10010307_36710</name>
</gene>
<reference evidence="2 3" key="1">
    <citation type="journal article" date="2019" name="Int. J. Syst. Evol. Microbiol.">
        <title>The Global Catalogue of Microorganisms (GCM) 10K type strain sequencing project: providing services to taxonomists for standard genome sequencing and annotation.</title>
        <authorList>
            <consortium name="The Broad Institute Genomics Platform"/>
            <consortium name="The Broad Institute Genome Sequencing Center for Infectious Disease"/>
            <person name="Wu L."/>
            <person name="Ma J."/>
        </authorList>
    </citation>
    <scope>NUCLEOTIDE SEQUENCE [LARGE SCALE GENOMIC DNA]</scope>
    <source>
        <strain evidence="2 3">JCM 4524</strain>
    </source>
</reference>
<keyword evidence="3" id="KW-1185">Reference proteome</keyword>
<sequence>MWQSMGRVGSCFDSAVSEAFNRVLKVEYVHLQHFHSRAETRIKIGTWIADFYNTHRMHSACGFPSPVEFERQYWVEQVLQEAASRLSTLRGD</sequence>